<dbReference type="SUPFAM" id="SSF51412">
    <property type="entry name" value="Inosine monophosphate dehydrogenase (IMPDH)"/>
    <property type="match status" value="1"/>
</dbReference>
<sequence>MSDPLHTLLCEKLDIEYPIVAFTHCKDVAVAVINAGGFAVLGEAMHPPEHIRADIKWIRERIGDKKFGIDLVLPASVEEERSVEELMAMIPKESRDFEQMIKAKYDVPDPKEAPDLYTWGGLDQARALAQLEVIFEENVPVFASGLGSPKFLLERAHAQGMMVWGLVGTPRQAQKQIDAGVDCIIAQGYDAAGHTGQIGTLSIVPQVVDLAEPKGIPVLAAGGITTGRHLAATLALGASGVWTGSLWLTSRESDVNQPLKERLIECETTDTIYSNCISGYTMRTTRCPWHDEWMGPDAPPVLKAPLQMMLSSDYIQGSLDYQRKDLMTEAAGQGIHYVTEMKPARQILSDIVEEALDVFDRFASDDDD</sequence>
<accession>A0A3L7DU15</accession>
<dbReference type="CDD" id="cd04730">
    <property type="entry name" value="NPD_like"/>
    <property type="match status" value="1"/>
</dbReference>
<evidence type="ECO:0000256" key="1">
    <source>
        <dbReference type="ARBA" id="ARBA00022630"/>
    </source>
</evidence>
<dbReference type="InterPro" id="IPR004136">
    <property type="entry name" value="NMO"/>
</dbReference>
<dbReference type="RefSeq" id="WP_117955972.1">
    <property type="nucleotide sequence ID" value="NZ_QRAN01000016.1"/>
</dbReference>
<keyword evidence="4" id="KW-0503">Monooxygenase</keyword>
<keyword evidence="2" id="KW-0288">FMN</keyword>
<proteinExistence type="predicted"/>
<evidence type="ECO:0000313" key="5">
    <source>
        <dbReference type="Proteomes" id="UP000265509"/>
    </source>
</evidence>
<evidence type="ECO:0000313" key="4">
    <source>
        <dbReference type="EMBL" id="RLQ21068.1"/>
    </source>
</evidence>
<dbReference type="EMBL" id="QRAN01000016">
    <property type="protein sequence ID" value="RLQ21068.1"/>
    <property type="molecule type" value="Genomic_DNA"/>
</dbReference>
<keyword evidence="1" id="KW-0285">Flavoprotein</keyword>
<comment type="caution">
    <text evidence="4">The sequence shown here is derived from an EMBL/GenBank/DDBJ whole genome shotgun (WGS) entry which is preliminary data.</text>
</comment>
<evidence type="ECO:0000256" key="3">
    <source>
        <dbReference type="ARBA" id="ARBA00023002"/>
    </source>
</evidence>
<dbReference type="Gene3D" id="3.20.20.70">
    <property type="entry name" value="Aldolase class I"/>
    <property type="match status" value="1"/>
</dbReference>
<dbReference type="Pfam" id="PF03060">
    <property type="entry name" value="NMO"/>
    <property type="match status" value="1"/>
</dbReference>
<dbReference type="GO" id="GO:0018580">
    <property type="term" value="F:nitronate monooxygenase activity"/>
    <property type="evidence" value="ECO:0007669"/>
    <property type="project" value="InterPro"/>
</dbReference>
<dbReference type="PANTHER" id="PTHR32332:SF38">
    <property type="entry name" value="MONOOXYGENASE RV1533-RELATED"/>
    <property type="match status" value="1"/>
</dbReference>
<dbReference type="OrthoDB" id="9778912at2"/>
<protein>
    <submittedName>
        <fullName evidence="4">Nitronate monooxygenase</fullName>
    </submittedName>
</protein>
<organism evidence="4 5">
    <name type="scientific">Seongchinamella sediminis</name>
    <dbReference type="NCBI Taxonomy" id="2283635"/>
    <lineage>
        <taxon>Bacteria</taxon>
        <taxon>Pseudomonadati</taxon>
        <taxon>Pseudomonadota</taxon>
        <taxon>Gammaproteobacteria</taxon>
        <taxon>Cellvibrionales</taxon>
        <taxon>Halieaceae</taxon>
        <taxon>Seongchinamella</taxon>
    </lineage>
</organism>
<dbReference type="AlphaFoldDB" id="A0A3L7DU15"/>
<dbReference type="Proteomes" id="UP000265509">
    <property type="component" value="Unassembled WGS sequence"/>
</dbReference>
<reference evidence="4 5" key="1">
    <citation type="submission" date="2018-07" db="EMBL/GenBank/DDBJ databases">
        <title>Halioglobus sp. genome submission.</title>
        <authorList>
            <person name="Ye M.-Q."/>
            <person name="Du Z.-J."/>
        </authorList>
    </citation>
    <scope>NUCLEOTIDE SEQUENCE [LARGE SCALE GENOMIC DNA]</scope>
    <source>
        <strain evidence="4 5">U0301</strain>
    </source>
</reference>
<dbReference type="InterPro" id="IPR013785">
    <property type="entry name" value="Aldolase_TIM"/>
</dbReference>
<keyword evidence="3" id="KW-0560">Oxidoreductase</keyword>
<gene>
    <name evidence="4" type="ORF">DWB85_14315</name>
</gene>
<dbReference type="PANTHER" id="PTHR32332">
    <property type="entry name" value="2-NITROPROPANE DIOXYGENASE"/>
    <property type="match status" value="1"/>
</dbReference>
<name>A0A3L7DU15_9GAMM</name>
<keyword evidence="5" id="KW-1185">Reference proteome</keyword>
<evidence type="ECO:0000256" key="2">
    <source>
        <dbReference type="ARBA" id="ARBA00022643"/>
    </source>
</evidence>